<accession>A0ABP3NZW4</accession>
<evidence type="ECO:0000256" key="2">
    <source>
        <dbReference type="SAM" id="SignalP"/>
    </source>
</evidence>
<proteinExistence type="inferred from homology"/>
<dbReference type="Proteomes" id="UP001500729">
    <property type="component" value="Unassembled WGS sequence"/>
</dbReference>
<dbReference type="RefSeq" id="WP_011874673.1">
    <property type="nucleotide sequence ID" value="NZ_BAAAGS010000074.1"/>
</dbReference>
<dbReference type="InterPro" id="IPR006311">
    <property type="entry name" value="TAT_signal"/>
</dbReference>
<keyword evidence="2" id="KW-0732">Signal</keyword>
<dbReference type="SUPFAM" id="SSF51004">
    <property type="entry name" value="C-terminal (heme d1) domain of cytochrome cd1-nitrite reductase"/>
    <property type="match status" value="1"/>
</dbReference>
<organism evidence="3 4">
    <name type="scientific">Saccharopolyspora erythraea</name>
    <name type="common">Streptomyces erythraeus</name>
    <dbReference type="NCBI Taxonomy" id="1836"/>
    <lineage>
        <taxon>Bacteria</taxon>
        <taxon>Bacillati</taxon>
        <taxon>Actinomycetota</taxon>
        <taxon>Actinomycetes</taxon>
        <taxon>Pseudonocardiales</taxon>
        <taxon>Pseudonocardiaceae</taxon>
        <taxon>Saccharopolyspora</taxon>
    </lineage>
</organism>
<feature type="chain" id="PRO_5045910734" evidence="2">
    <location>
        <begin position="24"/>
        <end position="392"/>
    </location>
</feature>
<keyword evidence="4" id="KW-1185">Reference proteome</keyword>
<sequence>MRDKVVQRRWFLAGLGAAGAAAAAGPALLSSRATPPAQAASTAPHAPHAAAHPAMLMALIGSYTSSTPAGRGLDVAHRADSGALEPGGTVDGVPDASWLAWSPDHQYLYVTNETTQGTVTAVDLTSHTPKVINSQSSRGAGPTHVAVHPEGDFLFTANYTDGSVAVHRRNPDGGIGESTDLVKHAGAQPHAHQIVIDPSKRWVVAVDLGADSVYVHGFDHSTGKLTQNQQLVLPAGTGPRHLVFHPSAKHAYLLSELNSTITVLGFDVESGKFTPGQVLSSRKPGAGGENFPSEIAISRDTGFVYAANRGDNNIATFSVEEKGAKLSFAATAPTGGDWPRHFALDPEQTSVYVANQRSGTITRLARDPGTGLLTPAPEVLEVPSVAVITFHG</sequence>
<dbReference type="InterPro" id="IPR050282">
    <property type="entry name" value="Cycloisomerase_2"/>
</dbReference>
<name>A0ABP3NZW4_SACER</name>
<gene>
    <name evidence="3" type="ORF">GCM10009533_63800</name>
</gene>
<comment type="caution">
    <text evidence="3">The sequence shown here is derived from an EMBL/GenBank/DDBJ whole genome shotgun (WGS) entry which is preliminary data.</text>
</comment>
<dbReference type="PANTHER" id="PTHR30344:SF1">
    <property type="entry name" value="6-PHOSPHOGLUCONOLACTONASE"/>
    <property type="match status" value="1"/>
</dbReference>
<evidence type="ECO:0000313" key="3">
    <source>
        <dbReference type="EMBL" id="GAA0557459.1"/>
    </source>
</evidence>
<comment type="similarity">
    <text evidence="1">Belongs to the cycloisomerase 2 family.</text>
</comment>
<evidence type="ECO:0000256" key="1">
    <source>
        <dbReference type="ARBA" id="ARBA00005564"/>
    </source>
</evidence>
<dbReference type="InterPro" id="IPR015943">
    <property type="entry name" value="WD40/YVTN_repeat-like_dom_sf"/>
</dbReference>
<reference evidence="4" key="1">
    <citation type="journal article" date="2019" name="Int. J. Syst. Evol. Microbiol.">
        <title>The Global Catalogue of Microorganisms (GCM) 10K type strain sequencing project: providing services to taxonomists for standard genome sequencing and annotation.</title>
        <authorList>
            <consortium name="The Broad Institute Genomics Platform"/>
            <consortium name="The Broad Institute Genome Sequencing Center for Infectious Disease"/>
            <person name="Wu L."/>
            <person name="Ma J."/>
        </authorList>
    </citation>
    <scope>NUCLEOTIDE SEQUENCE [LARGE SCALE GENOMIC DNA]</scope>
    <source>
        <strain evidence="4">JCM 10303</strain>
    </source>
</reference>
<dbReference type="Gene3D" id="2.130.10.10">
    <property type="entry name" value="YVTN repeat-like/Quinoprotein amine dehydrogenase"/>
    <property type="match status" value="1"/>
</dbReference>
<evidence type="ECO:0000313" key="4">
    <source>
        <dbReference type="Proteomes" id="UP001500729"/>
    </source>
</evidence>
<protein>
    <submittedName>
        <fullName evidence="3">Lactonase family protein</fullName>
    </submittedName>
</protein>
<dbReference type="PROSITE" id="PS51318">
    <property type="entry name" value="TAT"/>
    <property type="match status" value="1"/>
</dbReference>
<dbReference type="InterPro" id="IPR011048">
    <property type="entry name" value="Haem_d1_sf"/>
</dbReference>
<feature type="signal peptide" evidence="2">
    <location>
        <begin position="1"/>
        <end position="23"/>
    </location>
</feature>
<dbReference type="EMBL" id="BAAAGS010000074">
    <property type="protein sequence ID" value="GAA0557459.1"/>
    <property type="molecule type" value="Genomic_DNA"/>
</dbReference>
<dbReference type="Pfam" id="PF10282">
    <property type="entry name" value="Lactonase"/>
    <property type="match status" value="1"/>
</dbReference>
<dbReference type="PANTHER" id="PTHR30344">
    <property type="entry name" value="6-PHOSPHOGLUCONOLACTONASE-RELATED"/>
    <property type="match status" value="1"/>
</dbReference>
<dbReference type="InterPro" id="IPR019405">
    <property type="entry name" value="Lactonase_7-beta_prop"/>
</dbReference>